<accession>A0ABS2MMN9</accession>
<evidence type="ECO:0000313" key="3">
    <source>
        <dbReference type="Proteomes" id="UP000767854"/>
    </source>
</evidence>
<comment type="caution">
    <text evidence="2">The sequence shown here is derived from an EMBL/GenBank/DDBJ whole genome shotgun (WGS) entry which is preliminary data.</text>
</comment>
<reference evidence="2 3" key="1">
    <citation type="submission" date="2021-01" db="EMBL/GenBank/DDBJ databases">
        <title>Genomic Encyclopedia of Type Strains, Phase IV (KMG-IV): sequencing the most valuable type-strain genomes for metagenomic binning, comparative biology and taxonomic classification.</title>
        <authorList>
            <person name="Goeker M."/>
        </authorList>
    </citation>
    <scope>NUCLEOTIDE SEQUENCE [LARGE SCALE GENOMIC DNA]</scope>
    <source>
        <strain evidence="2 3">DSM 24436</strain>
    </source>
</reference>
<keyword evidence="1" id="KW-0812">Transmembrane</keyword>
<evidence type="ECO:0000256" key="1">
    <source>
        <dbReference type="SAM" id="Phobius"/>
    </source>
</evidence>
<feature type="transmembrane region" description="Helical" evidence="1">
    <location>
        <begin position="66"/>
        <end position="88"/>
    </location>
</feature>
<keyword evidence="1" id="KW-1133">Transmembrane helix</keyword>
<sequence length="105" mass="12710">MRKKSERQKEYETDIFNNWQIKRDRGKRHFIIRFGIFTWGVSTFAVYWVLILIFGKITGDMNLVNWGQMLFTLLFFAAFGAIYGALLWKRNEKIFKKKFPYGRKK</sequence>
<organism evidence="2 3">
    <name type="scientific">Fusibacter tunisiensis</name>
    <dbReference type="NCBI Taxonomy" id="1008308"/>
    <lineage>
        <taxon>Bacteria</taxon>
        <taxon>Bacillati</taxon>
        <taxon>Bacillota</taxon>
        <taxon>Clostridia</taxon>
        <taxon>Eubacteriales</taxon>
        <taxon>Eubacteriales Family XII. Incertae Sedis</taxon>
        <taxon>Fusibacter</taxon>
    </lineage>
</organism>
<feature type="transmembrane region" description="Helical" evidence="1">
    <location>
        <begin position="30"/>
        <end position="54"/>
    </location>
</feature>
<dbReference type="Proteomes" id="UP000767854">
    <property type="component" value="Unassembled WGS sequence"/>
</dbReference>
<keyword evidence="3" id="KW-1185">Reference proteome</keyword>
<evidence type="ECO:0000313" key="2">
    <source>
        <dbReference type="EMBL" id="MBM7560668.1"/>
    </source>
</evidence>
<gene>
    <name evidence="2" type="ORF">JOC49_000177</name>
</gene>
<dbReference type="EMBL" id="JAFBDT010000001">
    <property type="protein sequence ID" value="MBM7560668.1"/>
    <property type="molecule type" value="Genomic_DNA"/>
</dbReference>
<dbReference type="RefSeq" id="WP_204661231.1">
    <property type="nucleotide sequence ID" value="NZ_JAFBDT010000001.1"/>
</dbReference>
<proteinExistence type="predicted"/>
<protein>
    <submittedName>
        <fullName evidence="2">Uncharacterized protein</fullName>
    </submittedName>
</protein>
<keyword evidence="1" id="KW-0472">Membrane</keyword>
<name>A0ABS2MMN9_9FIRM</name>